<evidence type="ECO:0000313" key="2">
    <source>
        <dbReference type="EMBL" id="AWX53003.1"/>
    </source>
</evidence>
<keyword evidence="1" id="KW-0472">Membrane</keyword>
<evidence type="ECO:0000256" key="1">
    <source>
        <dbReference type="SAM" id="Phobius"/>
    </source>
</evidence>
<organism evidence="2">
    <name type="scientific">Lactifluus piperatus</name>
    <dbReference type="NCBI Taxonomy" id="71966"/>
    <lineage>
        <taxon>Eukaryota</taxon>
        <taxon>Fungi</taxon>
        <taxon>Dikarya</taxon>
        <taxon>Basidiomycota</taxon>
        <taxon>Agaricomycotina</taxon>
        <taxon>Agaricomycetes</taxon>
        <taxon>Russulales</taxon>
        <taxon>Russulaceae</taxon>
        <taxon>Lactifluus</taxon>
    </lineage>
</organism>
<keyword evidence="1" id="KW-0812">Transmembrane</keyword>
<dbReference type="AlphaFoldDB" id="A0A2Z4M919"/>
<name>A0A2Z4M919_9AGAM</name>
<dbReference type="EMBL" id="MH319479">
    <property type="protein sequence ID" value="AWX53003.1"/>
    <property type="molecule type" value="Genomic_DNA"/>
</dbReference>
<geneLocation type="mitochondrion" evidence="2"/>
<accession>A0A2Z4M919</accession>
<protein>
    <submittedName>
        <fullName evidence="2">Uncharacterized protein</fullName>
    </submittedName>
</protein>
<dbReference type="RefSeq" id="YP_009498217.1">
    <property type="nucleotide sequence ID" value="NC_038056.1"/>
</dbReference>
<sequence>MTLIIKLLSNNINIENDLVFYGLLFGIVGGIGFSLTSKILIKTPVEQGVQTDAGKIYLDKSTEILPDDFPPIHTLSPSSSTETIRPTISKVGIKTKTEDLTPVDTEVIPTQDIVGKVVKLSKEEFIAEKVDQLNALDPFAATPWTTENLTWVVDNLGIVTNLFT</sequence>
<keyword evidence="1" id="KW-1133">Transmembrane helix</keyword>
<proteinExistence type="predicted"/>
<gene>
    <name evidence="2" type="primary">orf164</name>
</gene>
<reference evidence="2" key="1">
    <citation type="journal article" date="2019" name="Int. J. Biol. Macromol.">
        <title>Characterization and comparative analysis of six complete mitochondrial genomes from ectomycorrhizal fungi of the Lactarius genus and phylogenetic analysis of the Agaricomycetes.</title>
        <authorList>
            <person name="Li Q."/>
            <person name="Wang Q."/>
            <person name="Jin X."/>
            <person name="Chen Z."/>
            <person name="Xiong C."/>
            <person name="Li P."/>
            <person name="Liu Q."/>
            <person name="Huang W."/>
        </authorList>
    </citation>
    <scope>NUCLEOTIDE SEQUENCE</scope>
</reference>
<keyword evidence="2" id="KW-0496">Mitochondrion</keyword>
<feature type="transmembrane region" description="Helical" evidence="1">
    <location>
        <begin position="20"/>
        <end position="41"/>
    </location>
</feature>
<dbReference type="GeneID" id="37500629"/>